<organism evidence="1">
    <name type="scientific">freshwater metagenome</name>
    <dbReference type="NCBI Taxonomy" id="449393"/>
    <lineage>
        <taxon>unclassified sequences</taxon>
        <taxon>metagenomes</taxon>
        <taxon>ecological metagenomes</taxon>
    </lineage>
</organism>
<dbReference type="EMBL" id="CAEZUM010000112">
    <property type="protein sequence ID" value="CAB4608603.1"/>
    <property type="molecule type" value="Genomic_DNA"/>
</dbReference>
<reference evidence="1" key="1">
    <citation type="submission" date="2020-05" db="EMBL/GenBank/DDBJ databases">
        <authorList>
            <person name="Chiriac C."/>
            <person name="Salcher M."/>
            <person name="Ghai R."/>
            <person name="Kavagutti S V."/>
        </authorList>
    </citation>
    <scope>NUCLEOTIDE SEQUENCE</scope>
</reference>
<dbReference type="AlphaFoldDB" id="A0A6J6H7X1"/>
<accession>A0A6J6H7X1</accession>
<name>A0A6J6H7X1_9ZZZZ</name>
<sequence>MAVTTDLRFSIAVMINSRAGSIPPITSIIKSISGSLTIENGSVVKSAGLIPSCGRMVRTAMRESSIFTPARVESSAVSASNKRATELPTTPQPSMPIRTGLFAGLICLFFHIKCEQICLIFSADNYAGFSIIYCNNWWARHMVVIAGHTAAICTRCWNRN</sequence>
<protein>
    <submittedName>
        <fullName evidence="1">Unannotated protein</fullName>
    </submittedName>
</protein>
<gene>
    <name evidence="1" type="ORF">UFOPK1824_01204</name>
</gene>
<evidence type="ECO:0000313" key="1">
    <source>
        <dbReference type="EMBL" id="CAB4608603.1"/>
    </source>
</evidence>
<proteinExistence type="predicted"/>